<keyword evidence="6" id="KW-0472">Membrane</keyword>
<dbReference type="Gene3D" id="3.30.750.44">
    <property type="match status" value="1"/>
</dbReference>
<evidence type="ECO:0000256" key="6">
    <source>
        <dbReference type="SAM" id="Phobius"/>
    </source>
</evidence>
<dbReference type="Pfam" id="PF03572">
    <property type="entry name" value="Peptidase_S41"/>
    <property type="match status" value="1"/>
</dbReference>
<dbReference type="GO" id="GO:0030288">
    <property type="term" value="C:outer membrane-bounded periplasmic space"/>
    <property type="evidence" value="ECO:0007669"/>
    <property type="project" value="TreeGrafter"/>
</dbReference>
<evidence type="ECO:0000313" key="9">
    <source>
        <dbReference type="Proteomes" id="UP000016630"/>
    </source>
</evidence>
<dbReference type="CDD" id="cd07560">
    <property type="entry name" value="Peptidase_S41_CPP"/>
    <property type="match status" value="1"/>
</dbReference>
<dbReference type="AlphaFoldDB" id="A0A0E2LQR0"/>
<dbReference type="SUPFAM" id="SSF50156">
    <property type="entry name" value="PDZ domain-like"/>
    <property type="match status" value="1"/>
</dbReference>
<dbReference type="GO" id="GO:0007165">
    <property type="term" value="P:signal transduction"/>
    <property type="evidence" value="ECO:0007669"/>
    <property type="project" value="TreeGrafter"/>
</dbReference>
<dbReference type="InterPro" id="IPR029045">
    <property type="entry name" value="ClpP/crotonase-like_dom_sf"/>
</dbReference>
<dbReference type="PATRIC" id="fig|1227271.3.peg.884"/>
<dbReference type="GO" id="GO:0004175">
    <property type="term" value="F:endopeptidase activity"/>
    <property type="evidence" value="ECO:0007669"/>
    <property type="project" value="TreeGrafter"/>
</dbReference>
<dbReference type="CDD" id="cd06782">
    <property type="entry name" value="cpPDZ_CPP-like"/>
    <property type="match status" value="1"/>
</dbReference>
<protein>
    <submittedName>
        <fullName evidence="8">Peptidase, S41 family</fullName>
    </submittedName>
</protein>
<keyword evidence="4 5" id="KW-0720">Serine protease</keyword>
<dbReference type="PROSITE" id="PS50106">
    <property type="entry name" value="PDZ"/>
    <property type="match status" value="1"/>
</dbReference>
<keyword evidence="3 5" id="KW-0378">Hydrolase</keyword>
<evidence type="ECO:0000256" key="1">
    <source>
        <dbReference type="ARBA" id="ARBA00009179"/>
    </source>
</evidence>
<dbReference type="NCBIfam" id="TIGR00225">
    <property type="entry name" value="prc"/>
    <property type="match status" value="1"/>
</dbReference>
<keyword evidence="2 5" id="KW-0645">Protease</keyword>
<comment type="similarity">
    <text evidence="1 5">Belongs to the peptidase S41A family.</text>
</comment>
<evidence type="ECO:0000256" key="2">
    <source>
        <dbReference type="ARBA" id="ARBA00022670"/>
    </source>
</evidence>
<proteinExistence type="inferred from homology"/>
<feature type="domain" description="PDZ" evidence="7">
    <location>
        <begin position="76"/>
        <end position="168"/>
    </location>
</feature>
<dbReference type="GO" id="GO:0008236">
    <property type="term" value="F:serine-type peptidase activity"/>
    <property type="evidence" value="ECO:0007669"/>
    <property type="project" value="UniProtKB-KW"/>
</dbReference>
<gene>
    <name evidence="8" type="ORF">HMPREF1555_01015</name>
</gene>
<keyword evidence="6" id="KW-1133">Transmembrane helix</keyword>
<keyword evidence="6" id="KW-0812">Transmembrane</keyword>
<evidence type="ECO:0000313" key="8">
    <source>
        <dbReference type="EMBL" id="ERJ66685.1"/>
    </source>
</evidence>
<dbReference type="Gene3D" id="2.30.42.10">
    <property type="match status" value="1"/>
</dbReference>
<dbReference type="HOGENOM" id="CLU_017295_2_1_10"/>
<dbReference type="Proteomes" id="UP000016630">
    <property type="component" value="Unassembled WGS sequence"/>
</dbReference>
<organism evidence="8 9">
    <name type="scientific">Porphyromonas gingivalis F0570</name>
    <dbReference type="NCBI Taxonomy" id="1227271"/>
    <lineage>
        <taxon>Bacteria</taxon>
        <taxon>Pseudomonadati</taxon>
        <taxon>Bacteroidota</taxon>
        <taxon>Bacteroidia</taxon>
        <taxon>Bacteroidales</taxon>
        <taxon>Porphyromonadaceae</taxon>
        <taxon>Porphyromonas</taxon>
    </lineage>
</organism>
<dbReference type="InterPro" id="IPR001478">
    <property type="entry name" value="PDZ"/>
</dbReference>
<sequence>MKRSSGSGSTLSYILIAAIFSAVGALASHFYFTHKNPSDLNEVLNLIDRNYVDSVDVRKLQRNMIPYLLEQLDPHSVFLSKADNAEEAATLSGGFCGIGVSFNTLLDTIVVTQIVPGGPSDRAGIRAGDRLLQAGSQKLYGKGVDMNTIGDVLRGEKGSVVNILIRRNGKESVHRVVRDDVPLPSLNAFYLIEPSIAYVRIDSWTGTTHAEFIEALGRLRKKGATSLILDLRENRGGLLEPAIAMANEFLGKNLPILQIEGKAYPREEISSDGKGILQQIPLVVLVDEFSASSSEVFTGAMQDHDRAQIIGRRTFGKGLVQLPFDLADGSAIRLTVARYYTPSGRSIQKPYSSGVDENYYQDLRNRFNHGELYSADSIPSLGGKIFKTAGGREVYGGGGIIPDIFIPLDTAGLNSYMMKVEDSDLIPRYAFLYSDANRVSLSRFKTVEELGAYLDRTYLIFDFASFAQRYGIPMRTSLINEARNRIKKYINAYIAMNFFDLQGYYQLLLHDDPFILQAISLIKEGKTFPLIYDQKGSQSTDPAA</sequence>
<dbReference type="SMART" id="SM00245">
    <property type="entry name" value="TSPc"/>
    <property type="match status" value="1"/>
</dbReference>
<dbReference type="SMART" id="SM00228">
    <property type="entry name" value="PDZ"/>
    <property type="match status" value="1"/>
</dbReference>
<evidence type="ECO:0000259" key="7">
    <source>
        <dbReference type="PROSITE" id="PS50106"/>
    </source>
</evidence>
<dbReference type="Gene3D" id="3.90.226.10">
    <property type="entry name" value="2-enoyl-CoA Hydratase, Chain A, domain 1"/>
    <property type="match status" value="1"/>
</dbReference>
<name>A0A0E2LQR0_PORGN</name>
<reference evidence="8 9" key="1">
    <citation type="submission" date="2013-06" db="EMBL/GenBank/DDBJ databases">
        <authorList>
            <person name="Weinstock G."/>
            <person name="Sodergren E."/>
            <person name="Lobos E.A."/>
            <person name="Fulton L."/>
            <person name="Fulton R."/>
            <person name="Courtney L."/>
            <person name="Fronick C."/>
            <person name="O'Laughlin M."/>
            <person name="Godfrey J."/>
            <person name="Wilson R.M."/>
            <person name="Miner T."/>
            <person name="Farmer C."/>
            <person name="Delehaunty K."/>
            <person name="Cordes M."/>
            <person name="Minx P."/>
            <person name="Tomlinson C."/>
            <person name="Chen J."/>
            <person name="Wollam A."/>
            <person name="Pepin K.H."/>
            <person name="Bhonagiri V."/>
            <person name="Zhang X."/>
            <person name="Warren W."/>
            <person name="Mitreva M."/>
            <person name="Mardis E.R."/>
            <person name="Wilson R.K."/>
        </authorList>
    </citation>
    <scope>NUCLEOTIDE SEQUENCE [LARGE SCALE GENOMIC DNA]</scope>
    <source>
        <strain evidence="8 9">F0570</strain>
    </source>
</reference>
<evidence type="ECO:0000256" key="5">
    <source>
        <dbReference type="RuleBase" id="RU004404"/>
    </source>
</evidence>
<dbReference type="Pfam" id="PF17820">
    <property type="entry name" value="PDZ_6"/>
    <property type="match status" value="1"/>
</dbReference>
<feature type="transmembrane region" description="Helical" evidence="6">
    <location>
        <begin position="12"/>
        <end position="32"/>
    </location>
</feature>
<accession>A0A0E2LQR0</accession>
<dbReference type="EMBL" id="AWUW01000073">
    <property type="protein sequence ID" value="ERJ66685.1"/>
    <property type="molecule type" value="Genomic_DNA"/>
</dbReference>
<evidence type="ECO:0000256" key="4">
    <source>
        <dbReference type="ARBA" id="ARBA00022825"/>
    </source>
</evidence>
<dbReference type="InterPro" id="IPR004447">
    <property type="entry name" value="Peptidase_S41A"/>
</dbReference>
<dbReference type="InterPro" id="IPR036034">
    <property type="entry name" value="PDZ_sf"/>
</dbReference>
<dbReference type="GO" id="GO:0006508">
    <property type="term" value="P:proteolysis"/>
    <property type="evidence" value="ECO:0007669"/>
    <property type="project" value="UniProtKB-KW"/>
</dbReference>
<dbReference type="PANTHER" id="PTHR32060:SF30">
    <property type="entry name" value="CARBOXY-TERMINAL PROCESSING PROTEASE CTPA"/>
    <property type="match status" value="1"/>
</dbReference>
<comment type="caution">
    <text evidence="8">The sequence shown here is derived from an EMBL/GenBank/DDBJ whole genome shotgun (WGS) entry which is preliminary data.</text>
</comment>
<evidence type="ECO:0000256" key="3">
    <source>
        <dbReference type="ARBA" id="ARBA00022801"/>
    </source>
</evidence>
<dbReference type="InterPro" id="IPR005151">
    <property type="entry name" value="Tail-specific_protease"/>
</dbReference>
<dbReference type="SUPFAM" id="SSF52096">
    <property type="entry name" value="ClpP/crotonase"/>
    <property type="match status" value="1"/>
</dbReference>
<dbReference type="InterPro" id="IPR041489">
    <property type="entry name" value="PDZ_6"/>
</dbReference>
<dbReference type="PANTHER" id="PTHR32060">
    <property type="entry name" value="TAIL-SPECIFIC PROTEASE"/>
    <property type="match status" value="1"/>
</dbReference>
<dbReference type="RefSeq" id="WP_021662494.1">
    <property type="nucleotide sequence ID" value="NZ_KI259164.1"/>
</dbReference>